<dbReference type="OrthoDB" id="3362851at2759"/>
<dbReference type="GO" id="GO:0043565">
    <property type="term" value="F:sequence-specific DNA binding"/>
    <property type="evidence" value="ECO:0007669"/>
    <property type="project" value="TreeGrafter"/>
</dbReference>
<evidence type="ECO:0000313" key="7">
    <source>
        <dbReference type="EMBL" id="KAF0479132.1"/>
    </source>
</evidence>
<dbReference type="InterPro" id="IPR036864">
    <property type="entry name" value="Zn2-C6_fun-type_DNA-bd_sf"/>
</dbReference>
<dbReference type="SMART" id="SM00066">
    <property type="entry name" value="GAL4"/>
    <property type="match status" value="1"/>
</dbReference>
<keyword evidence="8" id="KW-1185">Reference proteome</keyword>
<dbReference type="GO" id="GO:0008270">
    <property type="term" value="F:zinc ion binding"/>
    <property type="evidence" value="ECO:0007669"/>
    <property type="project" value="InterPro"/>
</dbReference>
<keyword evidence="4" id="KW-0804">Transcription</keyword>
<feature type="domain" description="Zn(2)-C6 fungal-type" evidence="6">
    <location>
        <begin position="17"/>
        <end position="46"/>
    </location>
</feature>
<dbReference type="Pfam" id="PF00172">
    <property type="entry name" value="Zn_clus"/>
    <property type="match status" value="1"/>
</dbReference>
<keyword evidence="5" id="KW-0539">Nucleus</keyword>
<comment type="caution">
    <text evidence="7">The sequence shown here is derived from an EMBL/GenBank/DDBJ whole genome shotgun (WGS) entry which is preliminary data.</text>
</comment>
<dbReference type="InterPro" id="IPR051711">
    <property type="entry name" value="Stress_Response_Reg"/>
</dbReference>
<protein>
    <submittedName>
        <fullName evidence="7">C6 transcription factor</fullName>
    </submittedName>
</protein>
<evidence type="ECO:0000256" key="4">
    <source>
        <dbReference type="ARBA" id="ARBA00023163"/>
    </source>
</evidence>
<name>A0A8H4ACM4_GIGMA</name>
<dbReference type="GO" id="GO:0000981">
    <property type="term" value="F:DNA-binding transcription factor activity, RNA polymerase II-specific"/>
    <property type="evidence" value="ECO:0007669"/>
    <property type="project" value="InterPro"/>
</dbReference>
<dbReference type="PANTHER" id="PTHR47540">
    <property type="entry name" value="THIAMINE REPRESSIBLE GENES REGULATORY PROTEIN THI5"/>
    <property type="match status" value="1"/>
</dbReference>
<dbReference type="Gene3D" id="4.10.240.10">
    <property type="entry name" value="Zn(2)-C6 fungal-type DNA-binding domain"/>
    <property type="match status" value="1"/>
</dbReference>
<dbReference type="GO" id="GO:0005634">
    <property type="term" value="C:nucleus"/>
    <property type="evidence" value="ECO:0007669"/>
    <property type="project" value="UniProtKB-SubCell"/>
</dbReference>
<accession>A0A8H4ACM4</accession>
<dbReference type="Proteomes" id="UP000439903">
    <property type="component" value="Unassembled WGS sequence"/>
</dbReference>
<dbReference type="CDD" id="cd00067">
    <property type="entry name" value="GAL4"/>
    <property type="match status" value="1"/>
</dbReference>
<evidence type="ECO:0000256" key="1">
    <source>
        <dbReference type="ARBA" id="ARBA00004123"/>
    </source>
</evidence>
<keyword evidence="2" id="KW-0805">Transcription regulation</keyword>
<reference evidence="7 8" key="1">
    <citation type="journal article" date="2019" name="Environ. Microbiol.">
        <title>At the nexus of three kingdoms: the genome of the mycorrhizal fungus Gigaspora margarita provides insights into plant, endobacterial and fungal interactions.</title>
        <authorList>
            <person name="Venice F."/>
            <person name="Ghignone S."/>
            <person name="Salvioli di Fossalunga A."/>
            <person name="Amselem J."/>
            <person name="Novero M."/>
            <person name="Xianan X."/>
            <person name="Sedzielewska Toro K."/>
            <person name="Morin E."/>
            <person name="Lipzen A."/>
            <person name="Grigoriev I.V."/>
            <person name="Henrissat B."/>
            <person name="Martin F.M."/>
            <person name="Bonfante P."/>
        </authorList>
    </citation>
    <scope>NUCLEOTIDE SEQUENCE [LARGE SCALE GENOMIC DNA]</scope>
    <source>
        <strain evidence="7 8">BEG34</strain>
    </source>
</reference>
<dbReference type="PROSITE" id="PS50048">
    <property type="entry name" value="ZN2_CY6_FUNGAL_2"/>
    <property type="match status" value="1"/>
</dbReference>
<gene>
    <name evidence="7" type="ORF">F8M41_023883</name>
</gene>
<evidence type="ECO:0000256" key="2">
    <source>
        <dbReference type="ARBA" id="ARBA00023015"/>
    </source>
</evidence>
<keyword evidence="3" id="KW-0238">DNA-binding</keyword>
<comment type="subcellular location">
    <subcellularLocation>
        <location evidence="1">Nucleus</location>
    </subcellularLocation>
</comment>
<proteinExistence type="predicted"/>
<evidence type="ECO:0000313" key="8">
    <source>
        <dbReference type="Proteomes" id="UP000439903"/>
    </source>
</evidence>
<dbReference type="AlphaFoldDB" id="A0A8H4ACM4"/>
<sequence>MDIMRNRLRRRAHVTNACTNCKQRRKKCSGTSPCLNCKKRKIECAFIKSNERRGRKPRPKASPSISDEFIYLNRDLSTLSTSITPQVSTNIVPNEPQADITTISTFDERSTHTGLPIIPITESSQTISTNNNNSISFLPASLALYPVVSTNNYEYYSAPNVDYSLSLTASDANELLHEQYQFPGCLLPVTCEHDGITSNPLISQYNSINLNTSFVDDGSISLFETDTIYPQQSTLQFDSLRLDSPINDPYRLNSLTSQSEILEQTNVYTSI</sequence>
<evidence type="ECO:0000256" key="3">
    <source>
        <dbReference type="ARBA" id="ARBA00023125"/>
    </source>
</evidence>
<dbReference type="EMBL" id="WTPW01000792">
    <property type="protein sequence ID" value="KAF0479132.1"/>
    <property type="molecule type" value="Genomic_DNA"/>
</dbReference>
<dbReference type="PANTHER" id="PTHR47540:SF2">
    <property type="entry name" value="ZN(II)2CYS6 TRANSCRIPTION FACTOR (EUROFUNG)"/>
    <property type="match status" value="1"/>
</dbReference>
<dbReference type="GO" id="GO:0045944">
    <property type="term" value="P:positive regulation of transcription by RNA polymerase II"/>
    <property type="evidence" value="ECO:0007669"/>
    <property type="project" value="TreeGrafter"/>
</dbReference>
<dbReference type="SUPFAM" id="SSF57701">
    <property type="entry name" value="Zn2/Cys6 DNA-binding domain"/>
    <property type="match status" value="1"/>
</dbReference>
<organism evidence="7 8">
    <name type="scientific">Gigaspora margarita</name>
    <dbReference type="NCBI Taxonomy" id="4874"/>
    <lineage>
        <taxon>Eukaryota</taxon>
        <taxon>Fungi</taxon>
        <taxon>Fungi incertae sedis</taxon>
        <taxon>Mucoromycota</taxon>
        <taxon>Glomeromycotina</taxon>
        <taxon>Glomeromycetes</taxon>
        <taxon>Diversisporales</taxon>
        <taxon>Gigasporaceae</taxon>
        <taxon>Gigaspora</taxon>
    </lineage>
</organism>
<evidence type="ECO:0000256" key="5">
    <source>
        <dbReference type="ARBA" id="ARBA00023242"/>
    </source>
</evidence>
<dbReference type="PROSITE" id="PS00463">
    <property type="entry name" value="ZN2_CY6_FUNGAL_1"/>
    <property type="match status" value="1"/>
</dbReference>
<dbReference type="InterPro" id="IPR001138">
    <property type="entry name" value="Zn2Cys6_DnaBD"/>
</dbReference>
<evidence type="ECO:0000259" key="6">
    <source>
        <dbReference type="PROSITE" id="PS50048"/>
    </source>
</evidence>